<name>A0A0E9XXY1_ANGAN</name>
<proteinExistence type="predicted"/>
<evidence type="ECO:0000313" key="1">
    <source>
        <dbReference type="EMBL" id="JAI07257.1"/>
    </source>
</evidence>
<reference evidence="1" key="1">
    <citation type="submission" date="2014-11" db="EMBL/GenBank/DDBJ databases">
        <authorList>
            <person name="Amaro Gonzalez C."/>
        </authorList>
    </citation>
    <scope>NUCLEOTIDE SEQUENCE</scope>
</reference>
<protein>
    <submittedName>
        <fullName evidence="1">Uncharacterized protein</fullName>
    </submittedName>
</protein>
<accession>A0A0E9XXY1</accession>
<dbReference type="EMBL" id="GBXM01001321">
    <property type="protein sequence ID" value="JAI07257.1"/>
    <property type="molecule type" value="Transcribed_RNA"/>
</dbReference>
<organism evidence="1">
    <name type="scientific">Anguilla anguilla</name>
    <name type="common">European freshwater eel</name>
    <name type="synonym">Muraena anguilla</name>
    <dbReference type="NCBI Taxonomy" id="7936"/>
    <lineage>
        <taxon>Eukaryota</taxon>
        <taxon>Metazoa</taxon>
        <taxon>Chordata</taxon>
        <taxon>Craniata</taxon>
        <taxon>Vertebrata</taxon>
        <taxon>Euteleostomi</taxon>
        <taxon>Actinopterygii</taxon>
        <taxon>Neopterygii</taxon>
        <taxon>Teleostei</taxon>
        <taxon>Anguilliformes</taxon>
        <taxon>Anguillidae</taxon>
        <taxon>Anguilla</taxon>
    </lineage>
</organism>
<reference evidence="1" key="2">
    <citation type="journal article" date="2015" name="Fish Shellfish Immunol.">
        <title>Early steps in the European eel (Anguilla anguilla)-Vibrio vulnificus interaction in the gills: Role of the RtxA13 toxin.</title>
        <authorList>
            <person name="Callol A."/>
            <person name="Pajuelo D."/>
            <person name="Ebbesson L."/>
            <person name="Teles M."/>
            <person name="MacKenzie S."/>
            <person name="Amaro C."/>
        </authorList>
    </citation>
    <scope>NUCLEOTIDE SEQUENCE</scope>
</reference>
<dbReference type="AlphaFoldDB" id="A0A0E9XXY1"/>
<sequence>MFTLLFIELCFRFFTMTKLMSISTFSFL</sequence>